<protein>
    <recommendedName>
        <fullName evidence="4">Pilin</fullName>
    </recommendedName>
</protein>
<dbReference type="Proteomes" id="UP000679575">
    <property type="component" value="Chromosome"/>
</dbReference>
<accession>A0ABX7YRP1</accession>
<reference evidence="2 3" key="1">
    <citation type="submission" date="2021-04" db="EMBL/GenBank/DDBJ databases">
        <title>Novel species identification of genus Shewanella.</title>
        <authorList>
            <person name="Liu G."/>
        </authorList>
    </citation>
    <scope>NUCLEOTIDE SEQUENCE [LARGE SCALE GENOMIC DNA]</scope>
    <source>
        <strain evidence="2 3">FJAT-54481</strain>
    </source>
</reference>
<dbReference type="RefSeq" id="WP_212594017.1">
    <property type="nucleotide sequence ID" value="NZ_CP073587.1"/>
</dbReference>
<feature type="chain" id="PRO_5046602180" description="Pilin" evidence="1">
    <location>
        <begin position="23"/>
        <end position="153"/>
    </location>
</feature>
<gene>
    <name evidence="2" type="ORF">KDN34_12075</name>
</gene>
<keyword evidence="3" id="KW-1185">Reference proteome</keyword>
<name>A0ABX7YRP1_9GAMM</name>
<feature type="signal peptide" evidence="1">
    <location>
        <begin position="1"/>
        <end position="22"/>
    </location>
</feature>
<evidence type="ECO:0000256" key="1">
    <source>
        <dbReference type="SAM" id="SignalP"/>
    </source>
</evidence>
<proteinExistence type="predicted"/>
<sequence>MRCVSAISSVALLLLYCHTAVATIKSVANPALPEPPLVLSYATQPVSHFNKSLAIAQQQQASWSHDPQQISQQYSGTGFELVTAKEYQGKVITYSVRPSQSGHPQMLLILALGKKKGHWALEKARLSWRCSEDNFFSTNHCNITAHTADNKLQ</sequence>
<organism evidence="2 3">
    <name type="scientific">Shewanella yunxiaonensis</name>
    <dbReference type="NCBI Taxonomy" id="2829809"/>
    <lineage>
        <taxon>Bacteria</taxon>
        <taxon>Pseudomonadati</taxon>
        <taxon>Pseudomonadota</taxon>
        <taxon>Gammaproteobacteria</taxon>
        <taxon>Alteromonadales</taxon>
        <taxon>Shewanellaceae</taxon>
        <taxon>Shewanella</taxon>
    </lineage>
</organism>
<evidence type="ECO:0000313" key="3">
    <source>
        <dbReference type="Proteomes" id="UP000679575"/>
    </source>
</evidence>
<evidence type="ECO:0000313" key="2">
    <source>
        <dbReference type="EMBL" id="QUN04966.1"/>
    </source>
</evidence>
<dbReference type="EMBL" id="CP073587">
    <property type="protein sequence ID" value="QUN04966.1"/>
    <property type="molecule type" value="Genomic_DNA"/>
</dbReference>
<evidence type="ECO:0008006" key="4">
    <source>
        <dbReference type="Google" id="ProtNLM"/>
    </source>
</evidence>
<keyword evidence="1" id="KW-0732">Signal</keyword>